<dbReference type="EMBL" id="CM044708">
    <property type="protein sequence ID" value="KAI5650459.1"/>
    <property type="molecule type" value="Genomic_DNA"/>
</dbReference>
<gene>
    <name evidence="1" type="ORF">M9H77_36464</name>
</gene>
<accession>A0ACB9ZTN7</accession>
<reference evidence="2" key="1">
    <citation type="journal article" date="2023" name="Nat. Plants">
        <title>Single-cell RNA sequencing provides a high-resolution roadmap for understanding the multicellular compartmentation of specialized metabolism.</title>
        <authorList>
            <person name="Sun S."/>
            <person name="Shen X."/>
            <person name="Li Y."/>
            <person name="Li Y."/>
            <person name="Wang S."/>
            <person name="Li R."/>
            <person name="Zhang H."/>
            <person name="Shen G."/>
            <person name="Guo B."/>
            <person name="Wei J."/>
            <person name="Xu J."/>
            <person name="St-Pierre B."/>
            <person name="Chen S."/>
            <person name="Sun C."/>
        </authorList>
    </citation>
    <scope>NUCLEOTIDE SEQUENCE [LARGE SCALE GENOMIC DNA]</scope>
</reference>
<organism evidence="1 2">
    <name type="scientific">Catharanthus roseus</name>
    <name type="common">Madagascar periwinkle</name>
    <name type="synonym">Vinca rosea</name>
    <dbReference type="NCBI Taxonomy" id="4058"/>
    <lineage>
        <taxon>Eukaryota</taxon>
        <taxon>Viridiplantae</taxon>
        <taxon>Streptophyta</taxon>
        <taxon>Embryophyta</taxon>
        <taxon>Tracheophyta</taxon>
        <taxon>Spermatophyta</taxon>
        <taxon>Magnoliopsida</taxon>
        <taxon>eudicotyledons</taxon>
        <taxon>Gunneridae</taxon>
        <taxon>Pentapetalae</taxon>
        <taxon>asterids</taxon>
        <taxon>lamiids</taxon>
        <taxon>Gentianales</taxon>
        <taxon>Apocynaceae</taxon>
        <taxon>Rauvolfioideae</taxon>
        <taxon>Vinceae</taxon>
        <taxon>Catharanthinae</taxon>
        <taxon>Catharanthus</taxon>
    </lineage>
</organism>
<name>A0ACB9ZTN7_CATRO</name>
<comment type="caution">
    <text evidence="1">The sequence shown here is derived from an EMBL/GenBank/DDBJ whole genome shotgun (WGS) entry which is preliminary data.</text>
</comment>
<sequence>MSDQKKDSAMEEKRRVKCECEKSVVSSKESEGKRKESECVIENHESLNEKQVKEIIQSQFLDYLTTICGTKLNHGMKAKGEGTGKELSIGYEDTSINSTQGFHKSTKIKVGYTTTQ</sequence>
<proteinExistence type="predicted"/>
<dbReference type="Proteomes" id="UP001060085">
    <property type="component" value="Linkage Group LG08"/>
</dbReference>
<protein>
    <submittedName>
        <fullName evidence="1">Uncharacterized protein</fullName>
    </submittedName>
</protein>
<keyword evidence="2" id="KW-1185">Reference proteome</keyword>
<evidence type="ECO:0000313" key="1">
    <source>
        <dbReference type="EMBL" id="KAI5650459.1"/>
    </source>
</evidence>
<evidence type="ECO:0000313" key="2">
    <source>
        <dbReference type="Proteomes" id="UP001060085"/>
    </source>
</evidence>